<proteinExistence type="predicted"/>
<evidence type="ECO:0000256" key="3">
    <source>
        <dbReference type="ARBA" id="ARBA00022837"/>
    </source>
</evidence>
<dbReference type="AlphaFoldDB" id="A0A1B8PW50"/>
<dbReference type="EMBL" id="LZMS01000096">
    <property type="protein sequence ID" value="OBX59947.1"/>
    <property type="molecule type" value="Genomic_DNA"/>
</dbReference>
<dbReference type="GO" id="GO:0005509">
    <property type="term" value="F:calcium ion binding"/>
    <property type="evidence" value="ECO:0007669"/>
    <property type="project" value="InterPro"/>
</dbReference>
<dbReference type="InterPro" id="IPR050557">
    <property type="entry name" value="RTX_toxin/Mannuronan_C5-epim"/>
</dbReference>
<evidence type="ECO:0000256" key="2">
    <source>
        <dbReference type="ARBA" id="ARBA00022525"/>
    </source>
</evidence>
<dbReference type="Proteomes" id="UP000092607">
    <property type="component" value="Unassembled WGS sequence"/>
</dbReference>
<dbReference type="InterPro" id="IPR029058">
    <property type="entry name" value="AB_hydrolase_fold"/>
</dbReference>
<dbReference type="GO" id="GO:0005576">
    <property type="term" value="C:extracellular region"/>
    <property type="evidence" value="ECO:0007669"/>
    <property type="project" value="UniProtKB-SubCell"/>
</dbReference>
<keyword evidence="3" id="KW-0106">Calcium</keyword>
<dbReference type="PANTHER" id="PTHR38340">
    <property type="entry name" value="S-LAYER PROTEIN"/>
    <property type="match status" value="1"/>
</dbReference>
<name>A0A1B8PW50_MORLA</name>
<dbReference type="Pfam" id="PF00353">
    <property type="entry name" value="HemolysinCabind"/>
    <property type="match status" value="3"/>
</dbReference>
<dbReference type="Gene3D" id="3.40.50.1820">
    <property type="entry name" value="alpha/beta hydrolase"/>
    <property type="match status" value="1"/>
</dbReference>
<evidence type="ECO:0000256" key="1">
    <source>
        <dbReference type="ARBA" id="ARBA00004613"/>
    </source>
</evidence>
<dbReference type="SUPFAM" id="SSF53474">
    <property type="entry name" value="alpha/beta-Hydrolases"/>
    <property type="match status" value="1"/>
</dbReference>
<evidence type="ECO:0000313" key="4">
    <source>
        <dbReference type="EMBL" id="OBX59947.1"/>
    </source>
</evidence>
<accession>A0A1B8PW50</accession>
<dbReference type="PANTHER" id="PTHR38340:SF1">
    <property type="entry name" value="S-LAYER PROTEIN"/>
    <property type="match status" value="1"/>
</dbReference>
<protein>
    <recommendedName>
        <fullName evidence="6">Triacylglycerol lipase</fullName>
    </recommendedName>
</protein>
<dbReference type="RefSeq" id="WP_065256887.1">
    <property type="nucleotide sequence ID" value="NZ_JARDJM010000063.1"/>
</dbReference>
<evidence type="ECO:0008006" key="6">
    <source>
        <dbReference type="Google" id="ProtNLM"/>
    </source>
</evidence>
<dbReference type="SUPFAM" id="SSF51120">
    <property type="entry name" value="beta-Roll"/>
    <property type="match status" value="2"/>
</dbReference>
<comment type="subcellular location">
    <subcellularLocation>
        <location evidence="1">Secreted</location>
    </subcellularLocation>
</comment>
<keyword evidence="2" id="KW-0964">Secreted</keyword>
<comment type="caution">
    <text evidence="4">The sequence shown here is derived from an EMBL/GenBank/DDBJ whole genome shotgun (WGS) entry which is preliminary data.</text>
</comment>
<dbReference type="InterPro" id="IPR011049">
    <property type="entry name" value="Serralysin-like_metalloprot_C"/>
</dbReference>
<dbReference type="PRINTS" id="PR00313">
    <property type="entry name" value="CABNDNGRPT"/>
</dbReference>
<gene>
    <name evidence="4" type="ORF">A9309_10540</name>
</gene>
<dbReference type="PROSITE" id="PS00330">
    <property type="entry name" value="HEMOLYSIN_CALCIUM"/>
    <property type="match status" value="1"/>
</dbReference>
<evidence type="ECO:0000313" key="5">
    <source>
        <dbReference type="Proteomes" id="UP000092607"/>
    </source>
</evidence>
<dbReference type="Gene3D" id="2.150.10.10">
    <property type="entry name" value="Serralysin-like metalloprotease, C-terminal"/>
    <property type="match status" value="1"/>
</dbReference>
<dbReference type="InterPro" id="IPR001343">
    <property type="entry name" value="Hemolysn_Ca-bd"/>
</dbReference>
<reference evidence="4 5" key="1">
    <citation type="submission" date="2016-06" db="EMBL/GenBank/DDBJ databases">
        <title>Draft genome of Moraxella lacunata CCUG 57757A.</title>
        <authorList>
            <person name="Salva-Serra F."/>
            <person name="Engstrom-Jakobsson H."/>
            <person name="Thorell K."/>
            <person name="Gonzales-Siles L."/>
            <person name="Karlsson R."/>
            <person name="Boulund F."/>
            <person name="Engstrand L."/>
            <person name="Kristiansson E."/>
            <person name="Moore E."/>
        </authorList>
    </citation>
    <scope>NUCLEOTIDE SEQUENCE [LARGE SCALE GENOMIC DNA]</scope>
    <source>
        <strain evidence="4 5">CCUG 57757A</strain>
    </source>
</reference>
<sequence>MGMFDFRHFDSDQSAELMHTTSKLAQHANVASFAKLVPEGLKDINAALTLPDGWRSLTPAELNLPNSAVDIYGYYTFASTITGNRPINGSGPQVLLVGEFDDAGKPTRLGISWAGTNDLLDVADYFHLNEGKIAPNMQPLLQAIKDYATAHDLSGEDVLVTGYSLGGGYTNIMAKHRESLADGFFNDAVYIGHASPVIYDNPDVILNMGYENDAVYRITGSHINVADAIAGGGPVLSNIDKDFDSSIDNVVLVTGAYASALWDVNNPFVMSLINTAQGWAAHTGALGQDTLERITNSSFYELTHKDSRVIIDQLNAVERLSMWVKDKSHQADKVGSFIIGSNHNNLIQSSNQGDYIDAKDGNDRIVLAQGTDRVDGGAGVDTVILQDKSQDWHAYRLSDGTVFMNAKDGTGIKHLENVEKIGFDNESYTQIRPYDISSEGLISNRYLIKSRNTDIDYQDHLEGSESDDVLTGDIIFAREGNDVLYALNGVNGLLHGGAGDDRLFGNDGNDHLYGGEGNDYLYGGKGNNMLFGGIGDDTFAFNQESAGLNIIRDFNSYIGDHDKVVFDNVFADTHELSQATRHIGNDVHIRTADLHIIINNTNVDDVLAHTSISGA</sequence>
<organism evidence="4 5">
    <name type="scientific">Moraxella lacunata</name>
    <dbReference type="NCBI Taxonomy" id="477"/>
    <lineage>
        <taxon>Bacteria</taxon>
        <taxon>Pseudomonadati</taxon>
        <taxon>Pseudomonadota</taxon>
        <taxon>Gammaproteobacteria</taxon>
        <taxon>Moraxellales</taxon>
        <taxon>Moraxellaceae</taxon>
        <taxon>Moraxella</taxon>
    </lineage>
</organism>
<dbReference type="InterPro" id="IPR018511">
    <property type="entry name" value="Hemolysin-typ_Ca-bd_CS"/>
</dbReference>